<evidence type="ECO:0000313" key="7">
    <source>
        <dbReference type="Proteomes" id="UP000046393"/>
    </source>
</evidence>
<feature type="transmembrane region" description="Helical" evidence="5">
    <location>
        <begin position="211"/>
        <end position="237"/>
    </location>
</feature>
<feature type="transmembrane region" description="Helical" evidence="5">
    <location>
        <begin position="249"/>
        <end position="272"/>
    </location>
</feature>
<evidence type="ECO:0000256" key="5">
    <source>
        <dbReference type="SAM" id="Phobius"/>
    </source>
</evidence>
<feature type="domain" description="G-protein coupled receptors family 1 profile" evidence="6">
    <location>
        <begin position="1"/>
        <end position="271"/>
    </location>
</feature>
<keyword evidence="7" id="KW-1185">Reference proteome</keyword>
<accession>A0A0N5ANC3</accession>
<evidence type="ECO:0000256" key="4">
    <source>
        <dbReference type="ARBA" id="ARBA00023136"/>
    </source>
</evidence>
<keyword evidence="2 5" id="KW-0812">Transmembrane</keyword>
<dbReference type="GO" id="GO:0016020">
    <property type="term" value="C:membrane"/>
    <property type="evidence" value="ECO:0007669"/>
    <property type="project" value="UniProtKB-SubCell"/>
</dbReference>
<keyword evidence="4 5" id="KW-0472">Membrane</keyword>
<feature type="transmembrane region" description="Helical" evidence="5">
    <location>
        <begin position="115"/>
        <end position="133"/>
    </location>
</feature>
<feature type="transmembrane region" description="Helical" evidence="5">
    <location>
        <begin position="20"/>
        <end position="40"/>
    </location>
</feature>
<dbReference type="InterPro" id="IPR052954">
    <property type="entry name" value="GPCR-Ligand_Int"/>
</dbReference>
<feature type="transmembrane region" description="Helical" evidence="5">
    <location>
        <begin position="164"/>
        <end position="190"/>
    </location>
</feature>
<comment type="subcellular location">
    <subcellularLocation>
        <location evidence="1">Membrane</location>
    </subcellularLocation>
</comment>
<dbReference type="InterPro" id="IPR017452">
    <property type="entry name" value="GPCR_Rhodpsn_7TM"/>
</dbReference>
<proteinExistence type="predicted"/>
<dbReference type="Gene3D" id="1.20.1070.10">
    <property type="entry name" value="Rhodopsin 7-helix transmembrane proteins"/>
    <property type="match status" value="1"/>
</dbReference>
<dbReference type="PANTHER" id="PTHR46641:SF18">
    <property type="entry name" value="G-PROTEIN COUPLED RECEPTORS FAMILY 1 PROFILE DOMAIN-CONTAINING PROTEIN"/>
    <property type="match status" value="1"/>
</dbReference>
<feature type="transmembrane region" description="Helical" evidence="5">
    <location>
        <begin position="82"/>
        <end position="103"/>
    </location>
</feature>
<protein>
    <submittedName>
        <fullName evidence="8">G_PROTEIN_RECEP_F1_2 domain-containing protein</fullName>
    </submittedName>
</protein>
<sequence>MNIILYQHPYLNSSSTIRLLLFRAVANLLFTITFIPAYLYSIESSNRPPNIPYTVHINDTVEIIYWKTLNVLNFATNVFNTISVWLTLCVTFQLTGLVVWPMYAKNSLPLTVSTWVIAVVISLATLFHGILLLQRDVVSHYCPDDVEIVSHRYLSKSPPKVEEFYYQMQAVLVNILPLLLLIICCVTIGVSSCKKSGTSLVKVRKSSRTQCLLNLAGATTICHFTFEVPSTAVQIAVTFGALFESTFNFTSLIAITNFLIMCNAAFPFLIYIGCSKRYRNLALFICGIRKKRCRYGVEDSTAQRGDERVQGKKKLLTATDDEERELCSSTRLKRIGRRIENL</sequence>
<dbReference type="SUPFAM" id="SSF81321">
    <property type="entry name" value="Family A G protein-coupled receptor-like"/>
    <property type="match status" value="1"/>
</dbReference>
<evidence type="ECO:0000256" key="2">
    <source>
        <dbReference type="ARBA" id="ARBA00022692"/>
    </source>
</evidence>
<evidence type="ECO:0000256" key="3">
    <source>
        <dbReference type="ARBA" id="ARBA00022989"/>
    </source>
</evidence>
<evidence type="ECO:0000313" key="8">
    <source>
        <dbReference type="WBParaSite" id="SMUV_0000610701-mRNA-1"/>
    </source>
</evidence>
<dbReference type="AlphaFoldDB" id="A0A0N5ANC3"/>
<dbReference type="Proteomes" id="UP000046393">
    <property type="component" value="Unplaced"/>
</dbReference>
<reference evidence="8" key="1">
    <citation type="submission" date="2017-02" db="UniProtKB">
        <authorList>
            <consortium name="WormBaseParasite"/>
        </authorList>
    </citation>
    <scope>IDENTIFICATION</scope>
</reference>
<name>A0A0N5ANC3_9BILA</name>
<dbReference type="WBParaSite" id="SMUV_0000610701-mRNA-1">
    <property type="protein sequence ID" value="SMUV_0000610701-mRNA-1"/>
    <property type="gene ID" value="SMUV_0000610701"/>
</dbReference>
<dbReference type="PANTHER" id="PTHR46641">
    <property type="entry name" value="FMRFAMIDE RECEPTOR-RELATED"/>
    <property type="match status" value="1"/>
</dbReference>
<organism evidence="7 8">
    <name type="scientific">Syphacia muris</name>
    <dbReference type="NCBI Taxonomy" id="451379"/>
    <lineage>
        <taxon>Eukaryota</taxon>
        <taxon>Metazoa</taxon>
        <taxon>Ecdysozoa</taxon>
        <taxon>Nematoda</taxon>
        <taxon>Chromadorea</taxon>
        <taxon>Rhabditida</taxon>
        <taxon>Spirurina</taxon>
        <taxon>Oxyuridomorpha</taxon>
        <taxon>Oxyuroidea</taxon>
        <taxon>Oxyuridae</taxon>
        <taxon>Syphacia</taxon>
    </lineage>
</organism>
<dbReference type="PROSITE" id="PS50262">
    <property type="entry name" value="G_PROTEIN_RECEP_F1_2"/>
    <property type="match status" value="1"/>
</dbReference>
<evidence type="ECO:0000256" key="1">
    <source>
        <dbReference type="ARBA" id="ARBA00004370"/>
    </source>
</evidence>
<keyword evidence="3 5" id="KW-1133">Transmembrane helix</keyword>
<evidence type="ECO:0000259" key="6">
    <source>
        <dbReference type="PROSITE" id="PS50262"/>
    </source>
</evidence>